<feature type="transmembrane region" description="Helical" evidence="9">
    <location>
        <begin position="205"/>
        <end position="224"/>
    </location>
</feature>
<keyword evidence="6 9" id="KW-0812">Transmembrane</keyword>
<gene>
    <name evidence="11" type="ORF">PAMC26577_30425</name>
</gene>
<dbReference type="Pfam" id="PF07690">
    <property type="entry name" value="MFS_1"/>
    <property type="match status" value="1"/>
</dbReference>
<feature type="transmembrane region" description="Helical" evidence="9">
    <location>
        <begin position="483"/>
        <end position="501"/>
    </location>
</feature>
<feature type="transmembrane region" description="Helical" evidence="9">
    <location>
        <begin position="376"/>
        <end position="395"/>
    </location>
</feature>
<dbReference type="Gene3D" id="1.20.1720.10">
    <property type="entry name" value="Multidrug resistance protein D"/>
    <property type="match status" value="1"/>
</dbReference>
<feature type="domain" description="Major facilitator superfamily (MFS) profile" evidence="10">
    <location>
        <begin position="19"/>
        <end position="506"/>
    </location>
</feature>
<evidence type="ECO:0000256" key="3">
    <source>
        <dbReference type="ARBA" id="ARBA00022448"/>
    </source>
</evidence>
<evidence type="ECO:0000256" key="2">
    <source>
        <dbReference type="ARBA" id="ARBA00008537"/>
    </source>
</evidence>
<dbReference type="InterPro" id="IPR004638">
    <property type="entry name" value="EmrB-like"/>
</dbReference>
<dbReference type="AlphaFoldDB" id="A0A242MDH9"/>
<feature type="transmembrane region" description="Helical" evidence="9">
    <location>
        <begin position="340"/>
        <end position="356"/>
    </location>
</feature>
<feature type="transmembrane region" description="Helical" evidence="9">
    <location>
        <begin position="236"/>
        <end position="257"/>
    </location>
</feature>
<evidence type="ECO:0000256" key="1">
    <source>
        <dbReference type="ARBA" id="ARBA00004429"/>
    </source>
</evidence>
<dbReference type="PANTHER" id="PTHR42718:SF9">
    <property type="entry name" value="MAJOR FACILITATOR SUPERFAMILY MULTIDRUG TRANSPORTER MFSC"/>
    <property type="match status" value="1"/>
</dbReference>
<evidence type="ECO:0000256" key="6">
    <source>
        <dbReference type="ARBA" id="ARBA00022692"/>
    </source>
</evidence>
<organism evidence="11 12">
    <name type="scientific">Caballeronia sordidicola</name>
    <name type="common">Burkholderia sordidicola</name>
    <dbReference type="NCBI Taxonomy" id="196367"/>
    <lineage>
        <taxon>Bacteria</taxon>
        <taxon>Pseudomonadati</taxon>
        <taxon>Pseudomonadota</taxon>
        <taxon>Betaproteobacteria</taxon>
        <taxon>Burkholderiales</taxon>
        <taxon>Burkholderiaceae</taxon>
        <taxon>Caballeronia</taxon>
    </lineage>
</organism>
<evidence type="ECO:0000313" key="12">
    <source>
        <dbReference type="Proteomes" id="UP000195221"/>
    </source>
</evidence>
<keyword evidence="3" id="KW-0813">Transport</keyword>
<dbReference type="GO" id="GO:0015721">
    <property type="term" value="P:bile acid and bile salt transport"/>
    <property type="evidence" value="ECO:0007669"/>
    <property type="project" value="UniProtKB-ARBA"/>
</dbReference>
<dbReference type="Proteomes" id="UP000195221">
    <property type="component" value="Unassembled WGS sequence"/>
</dbReference>
<dbReference type="GO" id="GO:1990961">
    <property type="term" value="P:xenobiotic detoxification by transmembrane export across the plasma membrane"/>
    <property type="evidence" value="ECO:0007669"/>
    <property type="project" value="UniProtKB-ARBA"/>
</dbReference>
<dbReference type="InterPro" id="IPR020846">
    <property type="entry name" value="MFS_dom"/>
</dbReference>
<evidence type="ECO:0000259" key="10">
    <source>
        <dbReference type="PROSITE" id="PS50850"/>
    </source>
</evidence>
<dbReference type="EMBL" id="NBTZ01000115">
    <property type="protein sequence ID" value="OTP69356.1"/>
    <property type="molecule type" value="Genomic_DNA"/>
</dbReference>
<evidence type="ECO:0000256" key="8">
    <source>
        <dbReference type="ARBA" id="ARBA00023136"/>
    </source>
</evidence>
<dbReference type="GO" id="GO:0005886">
    <property type="term" value="C:plasma membrane"/>
    <property type="evidence" value="ECO:0007669"/>
    <property type="project" value="UniProtKB-SubCell"/>
</dbReference>
<comment type="caution">
    <text evidence="11">The sequence shown here is derived from an EMBL/GenBank/DDBJ whole genome shotgun (WGS) entry which is preliminary data.</text>
</comment>
<dbReference type="PROSITE" id="PS50850">
    <property type="entry name" value="MFS"/>
    <property type="match status" value="1"/>
</dbReference>
<dbReference type="NCBIfam" id="TIGR00711">
    <property type="entry name" value="efflux_EmrB"/>
    <property type="match status" value="1"/>
</dbReference>
<dbReference type="CDD" id="cd17503">
    <property type="entry name" value="MFS_LmrB_MDR_like"/>
    <property type="match status" value="1"/>
</dbReference>
<evidence type="ECO:0000256" key="4">
    <source>
        <dbReference type="ARBA" id="ARBA00022475"/>
    </source>
</evidence>
<sequence length="519" mass="55418">MSQPNAVHPPLQGAKLVIGTIAVSLAVFMNVLDTSIANVSIPSISGDLGVSSDQGTWVITSFAVANAISVPLTGWLTQRFGQVRLFMTSIVLFVLASWLCGLAPTLPFLLAARVLQGAVAGPMIPLSQTLLLASYPRAKAPMALSMWSMTTLIAPVAGPILGGWISDNISWPWIFYVNIPVGIIAAIATFAIFRERDSVIRKAPIDTVGLSLLVIWVGSLQVMLDKGKDLDWFNSTTIVVLTLIAVIALAFFIVWELTEEHPVVDLSLFKLRNFTGGTIALAIGYGLYFGNLVLLPLWLQTDIGYTATDAGLVLAPVGLFAVLLSPVVGKFLPRIDPRKIATGAFLVFALVFWMRSRYTTGVDTFTLMLPTVIQGIGMAGFFIPLVSITLSGLPGNRIPAASGLSNFVRIMCGGIGTSIFSTAWDHRSNVHHAQLVEQANLYNPNFNASMQQFGAAGFSKEQGYGLFNSMATQQAAQLGVNDLFYISAAIFVALIALIWITKPERSGGGDSAAAASAAH</sequence>
<keyword evidence="8 9" id="KW-0472">Membrane</keyword>
<keyword evidence="5" id="KW-0997">Cell inner membrane</keyword>
<accession>A0A242MDH9</accession>
<feature type="transmembrane region" description="Helical" evidence="9">
    <location>
        <begin position="16"/>
        <end position="37"/>
    </location>
</feature>
<feature type="transmembrane region" description="Helical" evidence="9">
    <location>
        <begin position="310"/>
        <end position="328"/>
    </location>
</feature>
<dbReference type="InterPro" id="IPR011701">
    <property type="entry name" value="MFS"/>
</dbReference>
<reference evidence="11 12" key="1">
    <citation type="submission" date="2017-03" db="EMBL/GenBank/DDBJ databases">
        <title>Genome analysis of strain PAMC 26577.</title>
        <authorList>
            <person name="Oh H.-M."/>
            <person name="Yang J.-A."/>
        </authorList>
    </citation>
    <scope>NUCLEOTIDE SEQUENCE [LARGE SCALE GENOMIC DNA]</scope>
    <source>
        <strain evidence="11 12">PAMC 26577</strain>
    </source>
</reference>
<evidence type="ECO:0000256" key="7">
    <source>
        <dbReference type="ARBA" id="ARBA00022989"/>
    </source>
</evidence>
<dbReference type="SUPFAM" id="SSF103473">
    <property type="entry name" value="MFS general substrate transporter"/>
    <property type="match status" value="1"/>
</dbReference>
<comment type="subcellular location">
    <subcellularLocation>
        <location evidence="1">Cell inner membrane</location>
        <topology evidence="1">Multi-pass membrane protein</topology>
    </subcellularLocation>
</comment>
<feature type="transmembrane region" description="Helical" evidence="9">
    <location>
        <begin position="144"/>
        <end position="165"/>
    </location>
</feature>
<name>A0A242MDH9_CABSO</name>
<keyword evidence="7 9" id="KW-1133">Transmembrane helix</keyword>
<protein>
    <submittedName>
        <fullName evidence="11">Inner membrane component of tripartite multidrug resistance system</fullName>
    </submittedName>
</protein>
<feature type="transmembrane region" description="Helical" evidence="9">
    <location>
        <begin position="278"/>
        <end position="298"/>
    </location>
</feature>
<dbReference type="FunFam" id="1.20.1720.10:FF:000002">
    <property type="entry name" value="Multidrug resistance protein B"/>
    <property type="match status" value="1"/>
</dbReference>
<dbReference type="GO" id="GO:0022857">
    <property type="term" value="F:transmembrane transporter activity"/>
    <property type="evidence" value="ECO:0007669"/>
    <property type="project" value="InterPro"/>
</dbReference>
<dbReference type="Gene3D" id="1.20.1250.20">
    <property type="entry name" value="MFS general substrate transporter like domains"/>
    <property type="match status" value="1"/>
</dbReference>
<evidence type="ECO:0000256" key="9">
    <source>
        <dbReference type="SAM" id="Phobius"/>
    </source>
</evidence>
<keyword evidence="4" id="KW-1003">Cell membrane</keyword>
<dbReference type="PANTHER" id="PTHR42718">
    <property type="entry name" value="MAJOR FACILITATOR SUPERFAMILY MULTIDRUG TRANSPORTER MFSC"/>
    <property type="match status" value="1"/>
</dbReference>
<proteinExistence type="inferred from homology"/>
<evidence type="ECO:0000256" key="5">
    <source>
        <dbReference type="ARBA" id="ARBA00022519"/>
    </source>
</evidence>
<dbReference type="RefSeq" id="WP_075359797.1">
    <property type="nucleotide sequence ID" value="NZ_MSRG01000081.1"/>
</dbReference>
<evidence type="ECO:0000313" key="11">
    <source>
        <dbReference type="EMBL" id="OTP69356.1"/>
    </source>
</evidence>
<feature type="transmembrane region" description="Helical" evidence="9">
    <location>
        <begin position="83"/>
        <end position="104"/>
    </location>
</feature>
<feature type="transmembrane region" description="Helical" evidence="9">
    <location>
        <begin position="57"/>
        <end position="76"/>
    </location>
</feature>
<dbReference type="InterPro" id="IPR036259">
    <property type="entry name" value="MFS_trans_sf"/>
</dbReference>
<comment type="similarity">
    <text evidence="2">Belongs to the major facilitator superfamily. EmrB family.</text>
</comment>
<feature type="transmembrane region" description="Helical" evidence="9">
    <location>
        <begin position="171"/>
        <end position="193"/>
    </location>
</feature>
<feature type="transmembrane region" description="Helical" evidence="9">
    <location>
        <begin position="110"/>
        <end position="132"/>
    </location>
</feature>